<dbReference type="AlphaFoldDB" id="C6LK51"/>
<comment type="caution">
    <text evidence="1">The sequence shown here is derived from an EMBL/GenBank/DDBJ whole genome shotgun (WGS) entry which is preliminary data.</text>
</comment>
<keyword evidence="2" id="KW-1185">Reference proteome</keyword>
<sequence length="274" mass="32232">MFGYIICNRKGLSQEELDRYQKVYCGLCKSLGDRFGQMERMSLNYDMTFLILFLSSLYEPEETEQCFRCAVHPARKKTAVENMFTEYAADMTVLLSYHKCLDDWEDERSHLKYRYAKIMEKSFRKIVQQYPRQSRAVADSIKELGVIEKCHTSMPDDAVNCSGKMLAELFVYKEDFWSNSLRTFGYELGRFIYLMDAVMDYKKDLKKKNYNPLVGMQKKPEEMEATLTMAIGNATHQFEKLPLVQDEHLLKNILYGGVWQQYYARILGKEKSHD</sequence>
<dbReference type="Proteomes" id="UP000005561">
    <property type="component" value="Unassembled WGS sequence"/>
</dbReference>
<organism evidence="1 2">
    <name type="scientific">Marvinbryantia formatexigens DSM 14469</name>
    <dbReference type="NCBI Taxonomy" id="478749"/>
    <lineage>
        <taxon>Bacteria</taxon>
        <taxon>Bacillati</taxon>
        <taxon>Bacillota</taxon>
        <taxon>Clostridia</taxon>
        <taxon>Lachnospirales</taxon>
        <taxon>Lachnospiraceae</taxon>
        <taxon>Marvinbryantia</taxon>
    </lineage>
</organism>
<dbReference type="RefSeq" id="WP_006863801.1">
    <property type="nucleotide sequence ID" value="NZ_ACCL02000023.1"/>
</dbReference>
<name>C6LK51_9FIRM</name>
<dbReference type="STRING" id="168384.SAMN05660368_04000"/>
<evidence type="ECO:0000313" key="1">
    <source>
        <dbReference type="EMBL" id="EET58932.1"/>
    </source>
</evidence>
<proteinExistence type="predicted"/>
<evidence type="ECO:0000313" key="2">
    <source>
        <dbReference type="Proteomes" id="UP000005561"/>
    </source>
</evidence>
<reference evidence="1" key="1">
    <citation type="submission" date="2009-07" db="EMBL/GenBank/DDBJ databases">
        <authorList>
            <person name="Weinstock G."/>
            <person name="Sodergren E."/>
            <person name="Clifton S."/>
            <person name="Fulton L."/>
            <person name="Fulton B."/>
            <person name="Courtney L."/>
            <person name="Fronick C."/>
            <person name="Harrison M."/>
            <person name="Strong C."/>
            <person name="Farmer C."/>
            <person name="Delahaunty K."/>
            <person name="Markovic C."/>
            <person name="Hall O."/>
            <person name="Minx P."/>
            <person name="Tomlinson C."/>
            <person name="Mitreva M."/>
            <person name="Nelson J."/>
            <person name="Hou S."/>
            <person name="Wollam A."/>
            <person name="Pepin K.H."/>
            <person name="Johnson M."/>
            <person name="Bhonagiri V."/>
            <person name="Nash W.E."/>
            <person name="Warren W."/>
            <person name="Chinwalla A."/>
            <person name="Mardis E.R."/>
            <person name="Wilson R.K."/>
        </authorList>
    </citation>
    <scope>NUCLEOTIDE SEQUENCE [LARGE SCALE GENOMIC DNA]</scope>
    <source>
        <strain evidence="1">DSM 14469</strain>
    </source>
</reference>
<protein>
    <submittedName>
        <fullName evidence="1">Uncharacterized protein</fullName>
    </submittedName>
</protein>
<accession>C6LK51</accession>
<dbReference type="Pfam" id="PF18937">
    <property type="entry name" value="DUF5685"/>
    <property type="match status" value="1"/>
</dbReference>
<dbReference type="eggNOG" id="ENOG502Z8PZ">
    <property type="taxonomic scope" value="Bacteria"/>
</dbReference>
<gene>
    <name evidence="1" type="ORF">BRYFOR_09038</name>
</gene>
<dbReference type="EMBL" id="ACCL02000023">
    <property type="protein sequence ID" value="EET58932.1"/>
    <property type="molecule type" value="Genomic_DNA"/>
</dbReference>
<dbReference type="InterPro" id="IPR043740">
    <property type="entry name" value="DUF5685"/>
</dbReference>